<sequence length="371" mass="43119">MAGRKANGEGTISTVIRNGKTYYKANITVGWDSNGKQIRKSFGSYKKSVVLDKMNTAKYQAKTNSLSNSDITFGKLFENWIFNFKKIDVSPNTFYEYEASYRLRIIPYSIAKKKANQITLNDLQKYFNELQENFTINTIKKTYIQIHSCIKFALIQGIMMKDFCPGVTLQKLVKKENVNVFSKEEQELVIKNLDIRNIVDALIYLTFYTGLRLGEVLGLQWSDINGNMISITRQYRRNVEVEKVNDRKLTYKFKELKTKNSAREIPLPDKVLKMLETLPKDYDLIFSDNGKPIEPKRPQRRITSLCKKLNIPHRSFHSIRHSYATRLFELEIPIKTVQVLLGHSDIATTMDIYTHVMKEKKLEVLDKLNNL</sequence>
<dbReference type="GO" id="GO:0015074">
    <property type="term" value="P:DNA integration"/>
    <property type="evidence" value="ECO:0007669"/>
    <property type="project" value="UniProtKB-KW"/>
</dbReference>
<dbReference type="Gene3D" id="1.10.443.10">
    <property type="entry name" value="Intergrase catalytic core"/>
    <property type="match status" value="1"/>
</dbReference>
<dbReference type="InterPro" id="IPR010998">
    <property type="entry name" value="Integrase_recombinase_N"/>
</dbReference>
<protein>
    <submittedName>
        <fullName evidence="6">Site-specific integrase</fullName>
    </submittedName>
</protein>
<evidence type="ECO:0000256" key="3">
    <source>
        <dbReference type="ARBA" id="ARBA00023125"/>
    </source>
</evidence>
<keyword evidence="4" id="KW-0233">DNA recombination</keyword>
<dbReference type="CDD" id="cd01189">
    <property type="entry name" value="INT_ICEBs1_C_like"/>
    <property type="match status" value="1"/>
</dbReference>
<evidence type="ECO:0000256" key="1">
    <source>
        <dbReference type="ARBA" id="ARBA00008857"/>
    </source>
</evidence>
<dbReference type="GO" id="GO:0006310">
    <property type="term" value="P:DNA recombination"/>
    <property type="evidence" value="ECO:0007669"/>
    <property type="project" value="UniProtKB-KW"/>
</dbReference>
<dbReference type="RefSeq" id="WP_158411118.1">
    <property type="nucleotide sequence ID" value="NZ_CP077150.1"/>
</dbReference>
<evidence type="ECO:0000259" key="5">
    <source>
        <dbReference type="PROSITE" id="PS51898"/>
    </source>
</evidence>
<proteinExistence type="inferred from homology"/>
<organism evidence="6 7">
    <name type="scientific">Fusobacterium animalis</name>
    <dbReference type="NCBI Taxonomy" id="76859"/>
    <lineage>
        <taxon>Bacteria</taxon>
        <taxon>Fusobacteriati</taxon>
        <taxon>Fusobacteriota</taxon>
        <taxon>Fusobacteriia</taxon>
        <taxon>Fusobacteriales</taxon>
        <taxon>Fusobacteriaceae</taxon>
        <taxon>Fusobacterium</taxon>
    </lineage>
</organism>
<dbReference type="InterPro" id="IPR013762">
    <property type="entry name" value="Integrase-like_cat_sf"/>
</dbReference>
<dbReference type="PANTHER" id="PTHR30349:SF64">
    <property type="entry name" value="PROPHAGE INTEGRASE INTD-RELATED"/>
    <property type="match status" value="1"/>
</dbReference>
<dbReference type="AlphaFoldDB" id="A0A2B7YIY2"/>
<reference evidence="6 7" key="1">
    <citation type="submission" date="2017-06" db="EMBL/GenBank/DDBJ databases">
        <title>Draft genome sequence of Fusobacterium nucleatum subsp. animalis KCOM 1280 (=ChDC F318).</title>
        <authorList>
            <person name="Kook J.-K."/>
            <person name="Park S.-N."/>
            <person name="Lim Y.K."/>
            <person name="Roh H."/>
        </authorList>
    </citation>
    <scope>NUCLEOTIDE SEQUENCE [LARGE SCALE GENOMIC DNA]</scope>
    <source>
        <strain evidence="7">KCOM 1280 ( ChDC F318)</strain>
    </source>
</reference>
<keyword evidence="2" id="KW-0229">DNA integration</keyword>
<comment type="caution">
    <text evidence="6">The sequence shown here is derived from an EMBL/GenBank/DDBJ whole genome shotgun (WGS) entry which is preliminary data.</text>
</comment>
<dbReference type="SUPFAM" id="SSF56349">
    <property type="entry name" value="DNA breaking-rejoining enzymes"/>
    <property type="match status" value="1"/>
</dbReference>
<dbReference type="Pfam" id="PF14659">
    <property type="entry name" value="Phage_int_SAM_3"/>
    <property type="match status" value="1"/>
</dbReference>
<evidence type="ECO:0000256" key="4">
    <source>
        <dbReference type="ARBA" id="ARBA00023172"/>
    </source>
</evidence>
<dbReference type="Pfam" id="PF00589">
    <property type="entry name" value="Phage_integrase"/>
    <property type="match status" value="1"/>
</dbReference>
<keyword evidence="3" id="KW-0238">DNA-binding</keyword>
<dbReference type="Gene3D" id="1.10.150.130">
    <property type="match status" value="1"/>
</dbReference>
<dbReference type="PROSITE" id="PS51898">
    <property type="entry name" value="TYR_RECOMBINASE"/>
    <property type="match status" value="1"/>
</dbReference>
<dbReference type="InterPro" id="IPR004107">
    <property type="entry name" value="Integrase_SAM-like_N"/>
</dbReference>
<dbReference type="InterPro" id="IPR011010">
    <property type="entry name" value="DNA_brk_join_enz"/>
</dbReference>
<dbReference type="InterPro" id="IPR050090">
    <property type="entry name" value="Tyrosine_recombinase_XerCD"/>
</dbReference>
<name>A0A2B7YIY2_9FUSO</name>
<feature type="domain" description="Tyr recombinase" evidence="5">
    <location>
        <begin position="176"/>
        <end position="366"/>
    </location>
</feature>
<evidence type="ECO:0000313" key="7">
    <source>
        <dbReference type="Proteomes" id="UP000226179"/>
    </source>
</evidence>
<accession>A0A2B7YIY2</accession>
<dbReference type="InterPro" id="IPR002104">
    <property type="entry name" value="Integrase_catalytic"/>
</dbReference>
<dbReference type="Proteomes" id="UP000226179">
    <property type="component" value="Unassembled WGS sequence"/>
</dbReference>
<dbReference type="GO" id="GO:0003677">
    <property type="term" value="F:DNA binding"/>
    <property type="evidence" value="ECO:0007669"/>
    <property type="project" value="UniProtKB-KW"/>
</dbReference>
<dbReference type="EMBL" id="NJGJ01000001">
    <property type="protein sequence ID" value="PGH24044.1"/>
    <property type="molecule type" value="Genomic_DNA"/>
</dbReference>
<evidence type="ECO:0000313" key="6">
    <source>
        <dbReference type="EMBL" id="PGH24044.1"/>
    </source>
</evidence>
<gene>
    <name evidence="6" type="ORF">RN90_00435</name>
</gene>
<dbReference type="PANTHER" id="PTHR30349">
    <property type="entry name" value="PHAGE INTEGRASE-RELATED"/>
    <property type="match status" value="1"/>
</dbReference>
<evidence type="ECO:0000256" key="2">
    <source>
        <dbReference type="ARBA" id="ARBA00022908"/>
    </source>
</evidence>
<comment type="similarity">
    <text evidence="1">Belongs to the 'phage' integrase family.</text>
</comment>